<accession>A0AAD7XEL8</accession>
<sequence length="776" mass="87428">MLPSTEGNNLLTSNSSKRVALTRVLIYQRFRSAYNFTRSFHQPFCESAVLPRPLDILTVHQRPEFSGPLSSTALSNMALPHRPSSICPECWRGPFAAQLGLLKDPLESHSRWTNGAWDTSWTGGYTYTISPAALLFRAAFGCKWCMRLVKDFRRKGASKFEKNWWPTCRILRIRIGRTEAEWSMRIVVNDISVGIHAYAVSTTPDDPAARYIPRRPRLLDVKSHCTLAMAKACIEQCAREHERCRLPAVAPRVRPLHLPGSTQSDSDRNARAGPLETRQISTEPRDHVNTSEPPSPTRLIDCRDPRRPRIIYTRGTFCTYVALSYVWGGSQPHRTTVACLSSYMTDGIDPTMLPQTIRDAIHVTHRLGIDFLWTDSLCIIQDSPQDKHRELVSMCEVYRYAYLTIDAASAEKASDGFLQDRSPLRPDLTLPFICPRGPANQLVELGSIMVHFRHGWRYEDVMTDNVHAASNHTGRRAWCLQETLLSTRSLVFTEWTIQLRCQTSTQNIGGAIHYGAHDIPRLPGLVFHPDRRTERYSDEWIDIRQQWHNVVEDYSRRLLSYSSDILAACAGLAQAFAQGLGSDYVAGMWNDDLLIDDLLWSCEWPTRARPTPSLAPSWSWASLLDPVGPGVAYYPLRASNKKRPAQAVATVISCTTTAQADASPLLAEGKLVLRAPMFACETEPSQGSSRDQVSLCSLIRNLIAMKTLAKTAFPHAKLEISEGSESGLGRNMGTKAFRRVGYFETALKDRERLERDGKWEPFWSGITDHPMELTLV</sequence>
<dbReference type="EMBL" id="JAPEVG010000024">
    <property type="protein sequence ID" value="KAJ8495452.1"/>
    <property type="molecule type" value="Genomic_DNA"/>
</dbReference>
<evidence type="ECO:0000259" key="2">
    <source>
        <dbReference type="Pfam" id="PF06985"/>
    </source>
</evidence>
<evidence type="ECO:0000313" key="3">
    <source>
        <dbReference type="EMBL" id="KAJ8495452.1"/>
    </source>
</evidence>
<evidence type="ECO:0000313" key="4">
    <source>
        <dbReference type="Proteomes" id="UP001215151"/>
    </source>
</evidence>
<dbReference type="InterPro" id="IPR010730">
    <property type="entry name" value="HET"/>
</dbReference>
<organism evidence="3 4">
    <name type="scientific">Trametes cubensis</name>
    <dbReference type="NCBI Taxonomy" id="1111947"/>
    <lineage>
        <taxon>Eukaryota</taxon>
        <taxon>Fungi</taxon>
        <taxon>Dikarya</taxon>
        <taxon>Basidiomycota</taxon>
        <taxon>Agaricomycotina</taxon>
        <taxon>Agaricomycetes</taxon>
        <taxon>Polyporales</taxon>
        <taxon>Polyporaceae</taxon>
        <taxon>Trametes</taxon>
    </lineage>
</organism>
<dbReference type="PANTHER" id="PTHR33112">
    <property type="entry name" value="DOMAIN PROTEIN, PUTATIVE-RELATED"/>
    <property type="match status" value="1"/>
</dbReference>
<evidence type="ECO:0000256" key="1">
    <source>
        <dbReference type="SAM" id="MobiDB-lite"/>
    </source>
</evidence>
<dbReference type="Proteomes" id="UP001215151">
    <property type="component" value="Unassembled WGS sequence"/>
</dbReference>
<comment type="caution">
    <text evidence="3">The sequence shown here is derived from an EMBL/GenBank/DDBJ whole genome shotgun (WGS) entry which is preliminary data.</text>
</comment>
<dbReference type="PANTHER" id="PTHR33112:SF16">
    <property type="entry name" value="HETEROKARYON INCOMPATIBILITY DOMAIN-CONTAINING PROTEIN"/>
    <property type="match status" value="1"/>
</dbReference>
<reference evidence="3" key="1">
    <citation type="submission" date="2022-11" db="EMBL/GenBank/DDBJ databases">
        <title>Genome Sequence of Cubamyces cubensis.</title>
        <authorList>
            <person name="Buettner E."/>
        </authorList>
    </citation>
    <scope>NUCLEOTIDE SEQUENCE</scope>
    <source>
        <strain evidence="3">MPL-01</strain>
    </source>
</reference>
<protein>
    <recommendedName>
        <fullName evidence="2">Heterokaryon incompatibility domain-containing protein</fullName>
    </recommendedName>
</protein>
<name>A0AAD7XEL8_9APHY</name>
<gene>
    <name evidence="3" type="ORF">ONZ51_g1687</name>
</gene>
<feature type="region of interest" description="Disordered" evidence="1">
    <location>
        <begin position="255"/>
        <end position="302"/>
    </location>
</feature>
<dbReference type="Pfam" id="PF06985">
    <property type="entry name" value="HET"/>
    <property type="match status" value="1"/>
</dbReference>
<keyword evidence="4" id="KW-1185">Reference proteome</keyword>
<proteinExistence type="predicted"/>
<dbReference type="AlphaFoldDB" id="A0AAD7XEL8"/>
<feature type="domain" description="Heterokaryon incompatibility" evidence="2">
    <location>
        <begin position="320"/>
        <end position="482"/>
    </location>
</feature>